<evidence type="ECO:0000256" key="1">
    <source>
        <dbReference type="ARBA" id="ARBA00010641"/>
    </source>
</evidence>
<dbReference type="Gene3D" id="1.10.1740.10">
    <property type="match status" value="1"/>
</dbReference>
<evidence type="ECO:0000256" key="4">
    <source>
        <dbReference type="ARBA" id="ARBA00023163"/>
    </source>
</evidence>
<sequence length="188" mass="22045">MEDRLARARWVRQHVFPHDLQMRNWFRKRGISEDDINEAMQEAYYRIAKLDEVEPIANPGAYFFSIARNFAIQRLKQLPVVPFETLSEMDSAHLGMESPIDETVHIRLSYDKVRAMIAALPERCRAIVELRKVENWSQKEIAQHFGITEKAVEKQVWLGIRAVREAWRKGESAGEARLEAIERRGMKR</sequence>
<evidence type="ECO:0000259" key="5">
    <source>
        <dbReference type="Pfam" id="PF08281"/>
    </source>
</evidence>
<dbReference type="InterPro" id="IPR013249">
    <property type="entry name" value="RNA_pol_sigma70_r4_t2"/>
</dbReference>
<dbReference type="AlphaFoldDB" id="A0A7W6CLQ8"/>
<dbReference type="InterPro" id="IPR013325">
    <property type="entry name" value="RNA_pol_sigma_r2"/>
</dbReference>
<keyword evidence="4" id="KW-0804">Transcription</keyword>
<proteinExistence type="inferred from homology"/>
<dbReference type="NCBIfam" id="TIGR02937">
    <property type="entry name" value="sigma70-ECF"/>
    <property type="match status" value="1"/>
</dbReference>
<dbReference type="GO" id="GO:0016987">
    <property type="term" value="F:sigma factor activity"/>
    <property type="evidence" value="ECO:0007669"/>
    <property type="project" value="UniProtKB-KW"/>
</dbReference>
<keyword evidence="2" id="KW-0805">Transcription regulation</keyword>
<dbReference type="PANTHER" id="PTHR43133">
    <property type="entry name" value="RNA POLYMERASE ECF-TYPE SIGMA FACTO"/>
    <property type="match status" value="1"/>
</dbReference>
<organism evidence="6 7">
    <name type="scientific">Novosphingobium sediminicola</name>
    <dbReference type="NCBI Taxonomy" id="563162"/>
    <lineage>
        <taxon>Bacteria</taxon>
        <taxon>Pseudomonadati</taxon>
        <taxon>Pseudomonadota</taxon>
        <taxon>Alphaproteobacteria</taxon>
        <taxon>Sphingomonadales</taxon>
        <taxon>Sphingomonadaceae</taxon>
        <taxon>Novosphingobium</taxon>
    </lineage>
</organism>
<dbReference type="CDD" id="cd06171">
    <property type="entry name" value="Sigma70_r4"/>
    <property type="match status" value="1"/>
</dbReference>
<dbReference type="Pfam" id="PF08281">
    <property type="entry name" value="Sigma70_r4_2"/>
    <property type="match status" value="1"/>
</dbReference>
<dbReference type="GO" id="GO:0006352">
    <property type="term" value="P:DNA-templated transcription initiation"/>
    <property type="evidence" value="ECO:0007669"/>
    <property type="project" value="InterPro"/>
</dbReference>
<keyword evidence="7" id="KW-1185">Reference proteome</keyword>
<evidence type="ECO:0000313" key="6">
    <source>
        <dbReference type="EMBL" id="MBB3953782.1"/>
    </source>
</evidence>
<dbReference type="PANTHER" id="PTHR43133:SF63">
    <property type="entry name" value="RNA POLYMERASE SIGMA FACTOR FECI-RELATED"/>
    <property type="match status" value="1"/>
</dbReference>
<protein>
    <submittedName>
        <fullName evidence="6">RNA polymerase sigma-70 factor (ECF subfamily)</fullName>
    </submittedName>
</protein>
<dbReference type="EMBL" id="JACIDX010000002">
    <property type="protein sequence ID" value="MBB3953782.1"/>
    <property type="molecule type" value="Genomic_DNA"/>
</dbReference>
<dbReference type="GO" id="GO:0003677">
    <property type="term" value="F:DNA binding"/>
    <property type="evidence" value="ECO:0007669"/>
    <property type="project" value="InterPro"/>
</dbReference>
<dbReference type="RefSeq" id="WP_183622696.1">
    <property type="nucleotide sequence ID" value="NZ_JACIDX010000002.1"/>
</dbReference>
<accession>A0A7W6CLQ8</accession>
<comment type="caution">
    <text evidence="6">The sequence shown here is derived from an EMBL/GenBank/DDBJ whole genome shotgun (WGS) entry which is preliminary data.</text>
</comment>
<name>A0A7W6CLQ8_9SPHN</name>
<dbReference type="Proteomes" id="UP000548867">
    <property type="component" value="Unassembled WGS sequence"/>
</dbReference>
<dbReference type="InterPro" id="IPR014284">
    <property type="entry name" value="RNA_pol_sigma-70_dom"/>
</dbReference>
<dbReference type="InterPro" id="IPR013324">
    <property type="entry name" value="RNA_pol_sigma_r3/r4-like"/>
</dbReference>
<dbReference type="InterPro" id="IPR039425">
    <property type="entry name" value="RNA_pol_sigma-70-like"/>
</dbReference>
<dbReference type="SUPFAM" id="SSF88946">
    <property type="entry name" value="Sigma2 domain of RNA polymerase sigma factors"/>
    <property type="match status" value="1"/>
</dbReference>
<reference evidence="6 7" key="1">
    <citation type="submission" date="2020-08" db="EMBL/GenBank/DDBJ databases">
        <title>Genomic Encyclopedia of Type Strains, Phase IV (KMG-IV): sequencing the most valuable type-strain genomes for metagenomic binning, comparative biology and taxonomic classification.</title>
        <authorList>
            <person name="Goeker M."/>
        </authorList>
    </citation>
    <scope>NUCLEOTIDE SEQUENCE [LARGE SCALE GENOMIC DNA]</scope>
    <source>
        <strain evidence="6 7">DSM 27057</strain>
    </source>
</reference>
<dbReference type="SUPFAM" id="SSF88659">
    <property type="entry name" value="Sigma3 and sigma4 domains of RNA polymerase sigma factors"/>
    <property type="match status" value="1"/>
</dbReference>
<dbReference type="InterPro" id="IPR036388">
    <property type="entry name" value="WH-like_DNA-bd_sf"/>
</dbReference>
<evidence type="ECO:0000313" key="7">
    <source>
        <dbReference type="Proteomes" id="UP000548867"/>
    </source>
</evidence>
<keyword evidence="3" id="KW-0731">Sigma factor</keyword>
<dbReference type="Gene3D" id="1.10.10.10">
    <property type="entry name" value="Winged helix-like DNA-binding domain superfamily/Winged helix DNA-binding domain"/>
    <property type="match status" value="1"/>
</dbReference>
<evidence type="ECO:0000256" key="2">
    <source>
        <dbReference type="ARBA" id="ARBA00023015"/>
    </source>
</evidence>
<evidence type="ECO:0000256" key="3">
    <source>
        <dbReference type="ARBA" id="ARBA00023082"/>
    </source>
</evidence>
<comment type="similarity">
    <text evidence="1">Belongs to the sigma-70 factor family. ECF subfamily.</text>
</comment>
<gene>
    <name evidence="6" type="ORF">GGR38_000709</name>
</gene>
<feature type="domain" description="RNA polymerase sigma factor 70 region 4 type 2" evidence="5">
    <location>
        <begin position="111"/>
        <end position="156"/>
    </location>
</feature>